<dbReference type="InterPro" id="IPR012292">
    <property type="entry name" value="Globin/Proto"/>
</dbReference>
<feature type="region of interest" description="Disordered" evidence="2">
    <location>
        <begin position="1408"/>
        <end position="1458"/>
    </location>
</feature>
<feature type="compositionally biased region" description="Acidic residues" evidence="2">
    <location>
        <begin position="532"/>
        <end position="545"/>
    </location>
</feature>
<feature type="compositionally biased region" description="Basic and acidic residues" evidence="2">
    <location>
        <begin position="313"/>
        <end position="386"/>
    </location>
</feature>
<feature type="region of interest" description="Disordered" evidence="2">
    <location>
        <begin position="461"/>
        <end position="487"/>
    </location>
</feature>
<dbReference type="STRING" id="307972.A0A2G8K7N6"/>
<feature type="compositionally biased region" description="Basic and acidic residues" evidence="2">
    <location>
        <begin position="546"/>
        <end position="558"/>
    </location>
</feature>
<dbReference type="GO" id="GO:0004198">
    <property type="term" value="F:calcium-dependent cysteine-type endopeptidase activity"/>
    <property type="evidence" value="ECO:0007669"/>
    <property type="project" value="InterPro"/>
</dbReference>
<reference evidence="5 6" key="1">
    <citation type="journal article" date="2017" name="PLoS Biol.">
        <title>The sea cucumber genome provides insights into morphological evolution and visceral regeneration.</title>
        <authorList>
            <person name="Zhang X."/>
            <person name="Sun L."/>
            <person name="Yuan J."/>
            <person name="Sun Y."/>
            <person name="Gao Y."/>
            <person name="Zhang L."/>
            <person name="Li S."/>
            <person name="Dai H."/>
            <person name="Hamel J.F."/>
            <person name="Liu C."/>
            <person name="Yu Y."/>
            <person name="Liu S."/>
            <person name="Lin W."/>
            <person name="Guo K."/>
            <person name="Jin S."/>
            <person name="Xu P."/>
            <person name="Storey K.B."/>
            <person name="Huan P."/>
            <person name="Zhang T."/>
            <person name="Zhou Y."/>
            <person name="Zhang J."/>
            <person name="Lin C."/>
            <person name="Li X."/>
            <person name="Xing L."/>
            <person name="Huo D."/>
            <person name="Sun M."/>
            <person name="Wang L."/>
            <person name="Mercier A."/>
            <person name="Li F."/>
            <person name="Yang H."/>
            <person name="Xiang J."/>
        </authorList>
    </citation>
    <scope>NUCLEOTIDE SEQUENCE [LARGE SCALE GENOMIC DNA]</scope>
    <source>
        <strain evidence="5">Shaxun</strain>
        <tissue evidence="5">Muscle</tissue>
    </source>
</reference>
<dbReference type="SUPFAM" id="SSF46458">
    <property type="entry name" value="Globin-like"/>
    <property type="match status" value="2"/>
</dbReference>
<evidence type="ECO:0000313" key="5">
    <source>
        <dbReference type="EMBL" id="PIK43982.1"/>
    </source>
</evidence>
<keyword evidence="6" id="KW-1185">Reference proteome</keyword>
<accession>A0A2G8K7N6</accession>
<name>A0A2G8K7N6_STIJA</name>
<evidence type="ECO:0000256" key="2">
    <source>
        <dbReference type="SAM" id="MobiDB-lite"/>
    </source>
</evidence>
<feature type="domain" description="Calpain catalytic" evidence="3">
    <location>
        <begin position="99"/>
        <end position="293"/>
    </location>
</feature>
<dbReference type="PANTHER" id="PTHR46298">
    <property type="entry name" value="ANDROGLOBIN"/>
    <property type="match status" value="1"/>
</dbReference>
<dbReference type="SMART" id="SM00230">
    <property type="entry name" value="CysPc"/>
    <property type="match status" value="1"/>
</dbReference>
<evidence type="ECO:0000259" key="3">
    <source>
        <dbReference type="PROSITE" id="PS50203"/>
    </source>
</evidence>
<comment type="caution">
    <text evidence="5">The sequence shown here is derived from an EMBL/GenBank/DDBJ whole genome shotgun (WGS) entry which is preliminary data.</text>
</comment>
<dbReference type="PANTHER" id="PTHR46298:SF1">
    <property type="entry name" value="ANDROGLOBIN"/>
    <property type="match status" value="1"/>
</dbReference>
<feature type="region of interest" description="Disordered" evidence="2">
    <location>
        <begin position="1305"/>
        <end position="1356"/>
    </location>
</feature>
<feature type="domain" description="Globin" evidence="4">
    <location>
        <begin position="876"/>
        <end position="1096"/>
    </location>
</feature>
<sequence>MGDQEGLSSRIGHWRKARLFVRAASIAASVVGSQEGKKQKLLIWPEWSDADINAEKWDTPHKAKEKEKGKSPSSMQHFFDDPDGKIQMPASLCHKVDHWQRPQDFITDKTPVIYDQDKGHEFDLLVSYDVNHECEVTRWIVAQITNLWKISALPDSEQGDPSLQGVPGAATHSWRPWDHIFALCKVGKGPHQPQYNPHGKYIIKLYWLGCWRKIIVDDSIPFDDSGRILLPTTGRKNELWPMLLAKGLIKLMSLDYTPPNGSCEFGDVSVIHALTGWLPETIPLQYGHLEKVWNLVKELLPEFKLPEMVGENAEGKTDNGSKADGKQDDSTSSKDCKKEEKAGKEKDRESKSEKGDKEGKGGKDGSHHKEDKKKDKDKDKDKHKEAPPPPIPDHPQVAVFVSYVHPPKVPVRVSVLGEMADASERLRQAGLSHVYPHPLLLTQTRSCPLVAPTPPPVIPNWKLIRPRKKKTTPTDEPSESEVKKPEQFIELTSPYVNYKVSPIPIPTETKRPKSSLSRGGSRPSTAVMNEISEVDENANEAEEEDKEKSEEVPKESMETQKPLDLLSPPVTANSSPRERRKSAQSKREKSAGKSEKSDKAEDKSASPAPKKSAKKGKGGAPLVDKSAEGGKGKGKGEAKEKDVEKGNKDTTLKPTEGDDAVSMTTDVVSRSGIGEDGLPDGEIQPEIVIDRKDSEPMKKDIWMDFEDFCKCFKTLYIFHKPNTYPTNHKYSDLKSAPARVKHSVTVESLLEAVSQPTGSKRSAAPGGPFPSASITAQTPARIPFSPSPQYHSSTEDRPQQYLFVDNLESSEIIVSYSSLSRWFDPPSAEPPKTSHSHRDKQEKQKDNESIAGSSSIAEDLPITPVPPGLLVAEPYSWKSLVVESIKNQDHLYKSGCLDVTTRESCRFVDHAMTIMKSLENAINMFDNAELWEQAMRELENAYQPVRRSRKENWQNYEIFREALYSTLRDVLGMNFTTRMAFAWRVFNFDATTRNITGISHGGSRPATGASRKSGKTRKPDVPETMANWEPSEEQISAFSKLTSILRGRFVRKLRAARTQGTEENKEVKKQLQECWEKLEPNLEEHSLHLFRSMFKADPDLMPLFPFSQDEWNKIAYVDFQGTYQDQPNNTWFVVFRDVFYVQEPMLVVPKLYVSIPTCMLRVVNNDTGEEIPRVFQRVAPYEYKRNRYGYTFVGEARSTDFPLNGGKWRMRLIGSSTPLPQPSRENLHSSFTVKEIKDYYIPNKNFVILRYFIKPSEDHIASIQFCTSKPDVYISLQILDQEQEVASTKGKGHAVIPAFRFLRDREPGEDERRSGSRSSAKGPRGSSTSLGSGKRNRSANSHDGRQSKVKGSGGDVSKVDAAEIDENEFKPHKYVVQAKVLRKSWPLSESSWAFVQVLKELERNDLKANRERPVSPGKGDGKNVSRGEKGKKGKDKGKEKEREKGSSRPPSQQFDHTKAFWTLRVVLDQTPTDEVEIVKDTERQDEIRAMKQAWEAANRTRSKGPSYQREVCQGHTIKWNRRKRRRTQGGD</sequence>
<dbReference type="Pfam" id="PF00648">
    <property type="entry name" value="Peptidase_C2"/>
    <property type="match status" value="1"/>
</dbReference>
<feature type="region of interest" description="Disordered" evidence="2">
    <location>
        <begin position="824"/>
        <end position="859"/>
    </location>
</feature>
<evidence type="ECO:0000313" key="6">
    <source>
        <dbReference type="Proteomes" id="UP000230750"/>
    </source>
</evidence>
<dbReference type="OrthoDB" id="9374162at2759"/>
<dbReference type="PROSITE" id="PS50203">
    <property type="entry name" value="CALPAIN_CAT"/>
    <property type="match status" value="1"/>
</dbReference>
<dbReference type="InterPro" id="IPR001300">
    <property type="entry name" value="Peptidase_C2_calpain_cat"/>
</dbReference>
<feature type="compositionally biased region" description="Basic and acidic residues" evidence="2">
    <location>
        <begin position="625"/>
        <end position="651"/>
    </location>
</feature>
<proteinExistence type="predicted"/>
<dbReference type="InterPro" id="IPR054093">
    <property type="entry name" value="Androglobin_II"/>
</dbReference>
<evidence type="ECO:0000259" key="4">
    <source>
        <dbReference type="PROSITE" id="PS52042"/>
    </source>
</evidence>
<organism evidence="5 6">
    <name type="scientific">Stichopus japonicus</name>
    <name type="common">Sea cucumber</name>
    <dbReference type="NCBI Taxonomy" id="307972"/>
    <lineage>
        <taxon>Eukaryota</taxon>
        <taxon>Metazoa</taxon>
        <taxon>Echinodermata</taxon>
        <taxon>Eleutherozoa</taxon>
        <taxon>Echinozoa</taxon>
        <taxon>Holothuroidea</taxon>
        <taxon>Aspidochirotacea</taxon>
        <taxon>Aspidochirotida</taxon>
        <taxon>Stichopodidae</taxon>
        <taxon>Apostichopus</taxon>
    </lineage>
</organism>
<dbReference type="SUPFAM" id="SSF54001">
    <property type="entry name" value="Cysteine proteinases"/>
    <property type="match status" value="1"/>
</dbReference>
<protein>
    <submittedName>
        <fullName evidence="5">Putative androglobin isoform X22</fullName>
    </submittedName>
</protein>
<dbReference type="PROSITE" id="PS52042">
    <property type="entry name" value="GLOBIN_CP_ADGB"/>
    <property type="match status" value="1"/>
</dbReference>
<feature type="compositionally biased region" description="Basic and acidic residues" evidence="2">
    <location>
        <begin position="585"/>
        <end position="604"/>
    </location>
</feature>
<dbReference type="Proteomes" id="UP000230750">
    <property type="component" value="Unassembled WGS sequence"/>
</dbReference>
<dbReference type="Pfam" id="PF22069">
    <property type="entry name" value="Androglobin_IV"/>
    <property type="match status" value="1"/>
</dbReference>
<dbReference type="InterPro" id="IPR053033">
    <property type="entry name" value="Androglobin-like"/>
</dbReference>
<feature type="region of interest" description="Disordered" evidence="2">
    <location>
        <begin position="311"/>
        <end position="395"/>
    </location>
</feature>
<feature type="compositionally biased region" description="Basic and acidic residues" evidence="2">
    <location>
        <begin position="839"/>
        <end position="848"/>
    </location>
</feature>
<dbReference type="GO" id="GO:0020037">
    <property type="term" value="F:heme binding"/>
    <property type="evidence" value="ECO:0007669"/>
    <property type="project" value="InterPro"/>
</dbReference>
<comment type="caution">
    <text evidence="1">Lacks conserved residue(s) required for the propagation of feature annotation.</text>
</comment>
<dbReference type="Pfam" id="PF22068">
    <property type="entry name" value="Androglobin_II"/>
    <property type="match status" value="1"/>
</dbReference>
<dbReference type="InterPro" id="IPR009050">
    <property type="entry name" value="Globin-like_sf"/>
</dbReference>
<feature type="compositionally biased region" description="Polar residues" evidence="2">
    <location>
        <begin position="514"/>
        <end position="527"/>
    </location>
</feature>
<dbReference type="Pfam" id="PF22070">
    <property type="entry name" value="Androglobin_V"/>
    <property type="match status" value="2"/>
</dbReference>
<dbReference type="InterPro" id="IPR057249">
    <property type="entry name" value="Globin_CP_ADGB"/>
</dbReference>
<feature type="region of interest" description="Disordered" evidence="2">
    <location>
        <begin position="499"/>
        <end position="681"/>
    </location>
</feature>
<feature type="compositionally biased region" description="Basic and acidic residues" evidence="2">
    <location>
        <begin position="1305"/>
        <end position="1314"/>
    </location>
</feature>
<dbReference type="GO" id="GO:0019825">
    <property type="term" value="F:oxygen binding"/>
    <property type="evidence" value="ECO:0007669"/>
    <property type="project" value="InterPro"/>
</dbReference>
<gene>
    <name evidence="5" type="ORF">BSL78_19160</name>
</gene>
<evidence type="ECO:0000256" key="1">
    <source>
        <dbReference type="PROSITE-ProRule" id="PRU00239"/>
    </source>
</evidence>
<dbReference type="CDD" id="cd22307">
    <property type="entry name" value="Adgb_C_mid-like"/>
    <property type="match status" value="1"/>
</dbReference>
<dbReference type="Gene3D" id="1.10.490.10">
    <property type="entry name" value="Globins"/>
    <property type="match status" value="2"/>
</dbReference>
<feature type="region of interest" description="Disordered" evidence="2">
    <location>
        <begin position="753"/>
        <end position="775"/>
    </location>
</feature>
<dbReference type="InterPro" id="IPR054094">
    <property type="entry name" value="Androglobin_IV"/>
</dbReference>
<dbReference type="EMBL" id="MRZV01000810">
    <property type="protein sequence ID" value="PIK43982.1"/>
    <property type="molecule type" value="Genomic_DNA"/>
</dbReference>
<dbReference type="GO" id="GO:0006508">
    <property type="term" value="P:proteolysis"/>
    <property type="evidence" value="ECO:0007669"/>
    <property type="project" value="InterPro"/>
</dbReference>
<dbReference type="InterPro" id="IPR054095">
    <property type="entry name" value="Androglobin_V"/>
</dbReference>
<feature type="compositionally biased region" description="Basic and acidic residues" evidence="2">
    <location>
        <begin position="1408"/>
        <end position="1446"/>
    </location>
</feature>
<dbReference type="InterPro" id="IPR038765">
    <property type="entry name" value="Papain-like_cys_pep_sf"/>
</dbReference>
<feature type="region of interest" description="Disordered" evidence="2">
    <location>
        <begin position="997"/>
        <end position="1024"/>
    </location>
</feature>